<evidence type="ECO:0000313" key="1">
    <source>
        <dbReference type="EMBL" id="AUB43755.1"/>
    </source>
</evidence>
<accession>A0A2K8T9L4</accession>
<keyword evidence="1" id="KW-0614">Plasmid</keyword>
<organism evidence="1 2">
    <name type="scientific">Nostoc flagelliforme CCNUN1</name>
    <dbReference type="NCBI Taxonomy" id="2038116"/>
    <lineage>
        <taxon>Bacteria</taxon>
        <taxon>Bacillati</taxon>
        <taxon>Cyanobacteriota</taxon>
        <taxon>Cyanophyceae</taxon>
        <taxon>Nostocales</taxon>
        <taxon>Nostocaceae</taxon>
        <taxon>Nostoc</taxon>
    </lineage>
</organism>
<gene>
    <name evidence="1" type="ORF">COO91_09945</name>
</gene>
<proteinExistence type="predicted"/>
<dbReference type="AlphaFoldDB" id="A0A2K8T9L4"/>
<dbReference type="EMBL" id="CP024791">
    <property type="protein sequence ID" value="AUB43755.1"/>
    <property type="molecule type" value="Genomic_DNA"/>
</dbReference>
<keyword evidence="2" id="KW-1185">Reference proteome</keyword>
<protein>
    <submittedName>
        <fullName evidence="1">Uncharacterized protein</fullName>
    </submittedName>
</protein>
<reference evidence="1 2" key="1">
    <citation type="submission" date="2017-11" db="EMBL/GenBank/DDBJ databases">
        <title>Complete genome of a free-living desiccation-tolerant cyanobacterium and its photosynthetic adaptation to extreme terrestrial habitat.</title>
        <authorList>
            <person name="Shang J."/>
        </authorList>
    </citation>
    <scope>NUCLEOTIDE SEQUENCE [LARGE SCALE GENOMIC DNA]</scope>
    <source>
        <strain evidence="1 2">CCNUN1</strain>
        <plasmid evidence="2">pnfsy06</plasmid>
    </source>
</reference>
<dbReference type="KEGG" id="nfl:COO91_09945"/>
<sequence length="51" mass="5714">MEYQKAVIAAQIIASGQGDELLSPSEIKIVKDACKKWSEQNQRLKRLKAVV</sequence>
<dbReference type="Proteomes" id="UP000232003">
    <property type="component" value="Plasmid pNFSY06"/>
</dbReference>
<name>A0A2K8T9L4_9NOSO</name>
<geneLocation type="plasmid" evidence="2">
    <name>pnfsy06</name>
</geneLocation>
<evidence type="ECO:0000313" key="2">
    <source>
        <dbReference type="Proteomes" id="UP000232003"/>
    </source>
</evidence>